<reference evidence="1 2" key="1">
    <citation type="journal article" date="2023" name="G3 (Bethesda)">
        <title>A haplotype-resolved chromosome-scale genome for Quercus rubra L. provides insights into the genetics of adaptive traits for red oak species.</title>
        <authorList>
            <person name="Kapoor B."/>
            <person name="Jenkins J."/>
            <person name="Schmutz J."/>
            <person name="Zhebentyayeva T."/>
            <person name="Kuelheim C."/>
            <person name="Coggeshall M."/>
            <person name="Heim C."/>
            <person name="Lasky J.R."/>
            <person name="Leites L."/>
            <person name="Islam-Faridi N."/>
            <person name="Romero-Severson J."/>
            <person name="DeLeo V.L."/>
            <person name="Lucas S.M."/>
            <person name="Lazic D."/>
            <person name="Gailing O."/>
            <person name="Carlson J."/>
            <person name="Staton M."/>
        </authorList>
    </citation>
    <scope>NUCLEOTIDE SEQUENCE [LARGE SCALE GENOMIC DNA]</scope>
    <source>
        <strain evidence="1">Pseudo-F2</strain>
    </source>
</reference>
<name>A0AAN7EYU2_QUERU</name>
<gene>
    <name evidence="1" type="ORF">RGQ29_025080</name>
</gene>
<proteinExistence type="predicted"/>
<sequence length="159" mass="19682">MSLLMHHIHQHNHQNQSHHCCFHSLLLQKKNTHQCYFQKTYQRIHCRVFHILVKTDHHHRCCCCFHSLLLQKKNTHQCYFQKTYQRIHCRVFHILVKTDHHHRCCCFHSLLLQMNHQKSLCRLIQGKTDHNFLYLFRWIHQKTYQTSHYCLLFSDERSQ</sequence>
<protein>
    <submittedName>
        <fullName evidence="1">Uncharacterized protein</fullName>
    </submittedName>
</protein>
<comment type="caution">
    <text evidence="1">The sequence shown here is derived from an EMBL/GenBank/DDBJ whole genome shotgun (WGS) entry which is preliminary data.</text>
</comment>
<keyword evidence="2" id="KW-1185">Reference proteome</keyword>
<dbReference type="Proteomes" id="UP001324115">
    <property type="component" value="Unassembled WGS sequence"/>
</dbReference>
<dbReference type="AlphaFoldDB" id="A0AAN7EYU2"/>
<evidence type="ECO:0000313" key="1">
    <source>
        <dbReference type="EMBL" id="KAK4581779.1"/>
    </source>
</evidence>
<dbReference type="EMBL" id="JAXUIC010000007">
    <property type="protein sequence ID" value="KAK4581779.1"/>
    <property type="molecule type" value="Genomic_DNA"/>
</dbReference>
<organism evidence="1 2">
    <name type="scientific">Quercus rubra</name>
    <name type="common">Northern red oak</name>
    <name type="synonym">Quercus borealis</name>
    <dbReference type="NCBI Taxonomy" id="3512"/>
    <lineage>
        <taxon>Eukaryota</taxon>
        <taxon>Viridiplantae</taxon>
        <taxon>Streptophyta</taxon>
        <taxon>Embryophyta</taxon>
        <taxon>Tracheophyta</taxon>
        <taxon>Spermatophyta</taxon>
        <taxon>Magnoliopsida</taxon>
        <taxon>eudicotyledons</taxon>
        <taxon>Gunneridae</taxon>
        <taxon>Pentapetalae</taxon>
        <taxon>rosids</taxon>
        <taxon>fabids</taxon>
        <taxon>Fagales</taxon>
        <taxon>Fagaceae</taxon>
        <taxon>Quercus</taxon>
    </lineage>
</organism>
<accession>A0AAN7EYU2</accession>
<evidence type="ECO:0000313" key="2">
    <source>
        <dbReference type="Proteomes" id="UP001324115"/>
    </source>
</evidence>